<dbReference type="RefSeq" id="XP_007409371.1">
    <property type="nucleotide sequence ID" value="XM_007409309.1"/>
</dbReference>
<dbReference type="EMBL" id="GL883104">
    <property type="protein sequence ID" value="EGG07464.1"/>
    <property type="molecule type" value="Genomic_DNA"/>
</dbReference>
<dbReference type="KEGG" id="mlr:MELLADRAFT_105880"/>
<feature type="compositionally biased region" description="Polar residues" evidence="1">
    <location>
        <begin position="50"/>
        <end position="60"/>
    </location>
</feature>
<dbReference type="AlphaFoldDB" id="F4RJM4"/>
<evidence type="ECO:0000256" key="1">
    <source>
        <dbReference type="SAM" id="MobiDB-lite"/>
    </source>
</evidence>
<gene>
    <name evidence="3" type="ORF">MELLADRAFT_105880</name>
</gene>
<dbReference type="OrthoDB" id="273345at2759"/>
<organism evidence="4">
    <name type="scientific">Melampsora larici-populina (strain 98AG31 / pathotype 3-4-7)</name>
    <name type="common">Poplar leaf rust fungus</name>
    <dbReference type="NCBI Taxonomy" id="747676"/>
    <lineage>
        <taxon>Eukaryota</taxon>
        <taxon>Fungi</taxon>
        <taxon>Dikarya</taxon>
        <taxon>Basidiomycota</taxon>
        <taxon>Pucciniomycotina</taxon>
        <taxon>Pucciniomycetes</taxon>
        <taxon>Pucciniales</taxon>
        <taxon>Melampsoraceae</taxon>
        <taxon>Melampsora</taxon>
    </lineage>
</organism>
<dbReference type="FunCoup" id="F4RJM4">
    <property type="interactions" value="218"/>
</dbReference>
<keyword evidence="4" id="KW-1185">Reference proteome</keyword>
<dbReference type="Pfam" id="PF10354">
    <property type="entry name" value="BMT5-like"/>
    <property type="match status" value="1"/>
</dbReference>
<proteinExistence type="predicted"/>
<name>F4RJM4_MELLP</name>
<dbReference type="eggNOG" id="KOG4174">
    <property type="taxonomic scope" value="Eukaryota"/>
</dbReference>
<feature type="compositionally biased region" description="Basic residues" evidence="1">
    <location>
        <begin position="39"/>
        <end position="49"/>
    </location>
</feature>
<dbReference type="PANTHER" id="PTHR11538:SF26">
    <property type="entry name" value="FERREDOXIN-FOLD ANTICODON-BINDING DOMAIN-CONTAINING PROTEIN 1"/>
    <property type="match status" value="1"/>
</dbReference>
<reference evidence="4" key="1">
    <citation type="journal article" date="2011" name="Proc. Natl. Acad. Sci. U.S.A.">
        <title>Obligate biotrophy features unraveled by the genomic analysis of rust fungi.</title>
        <authorList>
            <person name="Duplessis S."/>
            <person name="Cuomo C.A."/>
            <person name="Lin Y.-C."/>
            <person name="Aerts A."/>
            <person name="Tisserant E."/>
            <person name="Veneault-Fourrey C."/>
            <person name="Joly D.L."/>
            <person name="Hacquard S."/>
            <person name="Amselem J."/>
            <person name="Cantarel B.L."/>
            <person name="Chiu R."/>
            <person name="Coutinho P.M."/>
            <person name="Feau N."/>
            <person name="Field M."/>
            <person name="Frey P."/>
            <person name="Gelhaye E."/>
            <person name="Goldberg J."/>
            <person name="Grabherr M.G."/>
            <person name="Kodira C.D."/>
            <person name="Kohler A."/>
            <person name="Kuees U."/>
            <person name="Lindquist E.A."/>
            <person name="Lucas S.M."/>
            <person name="Mago R."/>
            <person name="Mauceli E."/>
            <person name="Morin E."/>
            <person name="Murat C."/>
            <person name="Pangilinan J.L."/>
            <person name="Park R."/>
            <person name="Pearson M."/>
            <person name="Quesneville H."/>
            <person name="Rouhier N."/>
            <person name="Sakthikumar S."/>
            <person name="Salamov A.A."/>
            <person name="Schmutz J."/>
            <person name="Selles B."/>
            <person name="Shapiro H."/>
            <person name="Tanguay P."/>
            <person name="Tuskan G.A."/>
            <person name="Henrissat B."/>
            <person name="Van de Peer Y."/>
            <person name="Rouze P."/>
            <person name="Ellis J.G."/>
            <person name="Dodds P.N."/>
            <person name="Schein J.E."/>
            <person name="Zhong S."/>
            <person name="Hamelin R.C."/>
            <person name="Grigoriev I.V."/>
            <person name="Szabo L.J."/>
            <person name="Martin F."/>
        </authorList>
    </citation>
    <scope>NUCLEOTIDE SEQUENCE [LARGE SCALE GENOMIC DNA]</scope>
    <source>
        <strain evidence="4">98AG31 / pathotype 3-4-7</strain>
    </source>
</reference>
<dbReference type="GeneID" id="18922742"/>
<dbReference type="Proteomes" id="UP000001072">
    <property type="component" value="Unassembled WGS sequence"/>
</dbReference>
<dbReference type="InterPro" id="IPR019446">
    <property type="entry name" value="BMT5-like"/>
</dbReference>
<dbReference type="VEuPathDB" id="FungiDB:MELLADRAFT_105880"/>
<evidence type="ECO:0000313" key="3">
    <source>
        <dbReference type="EMBL" id="EGG07464.1"/>
    </source>
</evidence>
<accession>F4RJM4</accession>
<dbReference type="HOGENOM" id="CLU_035438_1_1_1"/>
<evidence type="ECO:0000313" key="4">
    <source>
        <dbReference type="Proteomes" id="UP000001072"/>
    </source>
</evidence>
<feature type="region of interest" description="Disordered" evidence="1">
    <location>
        <begin position="33"/>
        <end position="139"/>
    </location>
</feature>
<dbReference type="GO" id="GO:0070475">
    <property type="term" value="P:rRNA base methylation"/>
    <property type="evidence" value="ECO:0007669"/>
    <property type="project" value="InterPro"/>
</dbReference>
<dbReference type="GO" id="GO:0005737">
    <property type="term" value="C:cytoplasm"/>
    <property type="evidence" value="ECO:0007669"/>
    <property type="project" value="TreeGrafter"/>
</dbReference>
<dbReference type="STRING" id="747676.F4RJM4"/>
<dbReference type="GO" id="GO:0070042">
    <property type="term" value="F:rRNA (uridine-N3-)-methyltransferase activity"/>
    <property type="evidence" value="ECO:0007669"/>
    <property type="project" value="InterPro"/>
</dbReference>
<protein>
    <recommendedName>
        <fullName evidence="2">25S rRNA (uridine-N(3))-methyltransferase BMT5-like domain-containing protein</fullName>
    </recommendedName>
</protein>
<dbReference type="PANTHER" id="PTHR11538">
    <property type="entry name" value="PHENYLALANYL-TRNA SYNTHETASE"/>
    <property type="match status" value="1"/>
</dbReference>
<sequence>MAKRKMKLKDALAADQIKRTKLAHVQKVKAIKEAQQQSHKLKLNRKRNSGHSTSKQSQAISEEGVHEAHPSAPIQTQPLSNISDEGVPSIGCEDSSALVPTDDRPITLPFDQSAPDTDLRNDPGNSSHREKRRRATPSTCMVGPRDQVLLIGEGHLLTATTIDSEEIVLQKYPDAAEFIQTLKKHGVNVLFKLDACNLHKDKRVKNCKFDRVVFNFPHMGSGEADMNRNIKSNQILILKFLRSVNHILRQMSEDDYPLVVDSSDSDSNEVRKAIRPVARQSTVLITLRNCSPYSLWELPKLAKHGPAMAHSILYPTHPALNNPKTPQPTYKVSRSREFCPSHYPGYEHRRTQGFQPGRSTPGSLDVLLPAKLRDQNKTGHVPEESKARTWELELVTPQ</sequence>
<feature type="domain" description="25S rRNA (uridine-N(3))-methyltransferase BMT5-like" evidence="2">
    <location>
        <begin position="155"/>
        <end position="350"/>
    </location>
</feature>
<feature type="compositionally biased region" description="Polar residues" evidence="1">
    <location>
        <begin position="73"/>
        <end position="83"/>
    </location>
</feature>
<dbReference type="InParanoid" id="F4RJM4"/>
<evidence type="ECO:0000259" key="2">
    <source>
        <dbReference type="Pfam" id="PF10354"/>
    </source>
</evidence>